<dbReference type="Proteomes" id="UP001152178">
    <property type="component" value="Unassembled WGS sequence"/>
</dbReference>
<accession>A0ABT4R494</accession>
<dbReference type="EMBL" id="JAPFQA010000034">
    <property type="protein sequence ID" value="MCZ8548651.1"/>
    <property type="molecule type" value="Genomic_DNA"/>
</dbReference>
<evidence type="ECO:0000313" key="2">
    <source>
        <dbReference type="Proteomes" id="UP001152178"/>
    </source>
</evidence>
<proteinExistence type="predicted"/>
<organism evidence="1 2">
    <name type="scientific">Mesorhizobium qingshengii</name>
    <dbReference type="NCBI Taxonomy" id="1165689"/>
    <lineage>
        <taxon>Bacteria</taxon>
        <taxon>Pseudomonadati</taxon>
        <taxon>Pseudomonadota</taxon>
        <taxon>Alphaproteobacteria</taxon>
        <taxon>Hyphomicrobiales</taxon>
        <taxon>Phyllobacteriaceae</taxon>
        <taxon>Mesorhizobium</taxon>
    </lineage>
</organism>
<comment type="caution">
    <text evidence="1">The sequence shown here is derived from an EMBL/GenBank/DDBJ whole genome shotgun (WGS) entry which is preliminary data.</text>
</comment>
<gene>
    <name evidence="1" type="ORF">OOJ09_31225</name>
</gene>
<sequence>MAQADLLDADHISAFDCDVIRNAFRTWVLEENIPEDRWRGSAAQMIRDFTGFPDVDPKVLDWIVRK</sequence>
<evidence type="ECO:0000313" key="1">
    <source>
        <dbReference type="EMBL" id="MCZ8548651.1"/>
    </source>
</evidence>
<protein>
    <submittedName>
        <fullName evidence="1">Uncharacterized protein</fullName>
    </submittedName>
</protein>
<name>A0ABT4R494_9HYPH</name>
<keyword evidence="2" id="KW-1185">Reference proteome</keyword>
<dbReference type="RefSeq" id="WP_269908899.1">
    <property type="nucleotide sequence ID" value="NZ_JAPFQA010000034.1"/>
</dbReference>
<reference evidence="1" key="1">
    <citation type="submission" date="2022-11" db="EMBL/GenBank/DDBJ databases">
        <authorList>
            <person name="Coimbra C."/>
        </authorList>
    </citation>
    <scope>NUCLEOTIDE SEQUENCE</scope>
    <source>
        <strain evidence="1">Jales19</strain>
    </source>
</reference>